<reference evidence="2" key="1">
    <citation type="submission" date="2025-05" db="UniProtKB">
        <authorList>
            <consortium name="EnsemblMetazoa"/>
        </authorList>
    </citation>
    <scope>IDENTIFICATION</scope>
</reference>
<dbReference type="GeneID" id="126884101"/>
<keyword evidence="3" id="KW-1185">Reference proteome</keyword>
<dbReference type="Proteomes" id="UP001652700">
    <property type="component" value="Unplaced"/>
</dbReference>
<feature type="region of interest" description="Disordered" evidence="1">
    <location>
        <begin position="134"/>
        <end position="160"/>
    </location>
</feature>
<proteinExistence type="predicted"/>
<accession>A0ABM5K6N3</accession>
<evidence type="ECO:0000313" key="2">
    <source>
        <dbReference type="EnsemblMetazoa" id="XP_050505848.1"/>
    </source>
</evidence>
<organism evidence="2 3">
    <name type="scientific">Diabrotica virgifera virgifera</name>
    <name type="common">western corn rootworm</name>
    <dbReference type="NCBI Taxonomy" id="50390"/>
    <lineage>
        <taxon>Eukaryota</taxon>
        <taxon>Metazoa</taxon>
        <taxon>Ecdysozoa</taxon>
        <taxon>Arthropoda</taxon>
        <taxon>Hexapoda</taxon>
        <taxon>Insecta</taxon>
        <taxon>Pterygota</taxon>
        <taxon>Neoptera</taxon>
        <taxon>Endopterygota</taxon>
        <taxon>Coleoptera</taxon>
        <taxon>Polyphaga</taxon>
        <taxon>Cucujiformia</taxon>
        <taxon>Chrysomeloidea</taxon>
        <taxon>Chrysomelidae</taxon>
        <taxon>Galerucinae</taxon>
        <taxon>Diabroticina</taxon>
        <taxon>Diabroticites</taxon>
        <taxon>Diabrotica</taxon>
    </lineage>
</organism>
<evidence type="ECO:0000256" key="1">
    <source>
        <dbReference type="SAM" id="MobiDB-lite"/>
    </source>
</evidence>
<feature type="compositionally biased region" description="Basic and acidic residues" evidence="1">
    <location>
        <begin position="144"/>
        <end position="154"/>
    </location>
</feature>
<evidence type="ECO:0000313" key="3">
    <source>
        <dbReference type="Proteomes" id="UP001652700"/>
    </source>
</evidence>
<dbReference type="RefSeq" id="XP_050505848.1">
    <property type="nucleotide sequence ID" value="XM_050649891.1"/>
</dbReference>
<dbReference type="EnsemblMetazoa" id="XM_050649891.1">
    <property type="protein sequence ID" value="XP_050505848.1"/>
    <property type="gene ID" value="LOC126884101"/>
</dbReference>
<protein>
    <submittedName>
        <fullName evidence="2">Uncharacterized protein</fullName>
    </submittedName>
</protein>
<sequence length="160" mass="18280">MELSEDSIKGTQNVLICDKDGNSRKQQVNVQIKSELEECTFQSNYTEDSLSDSYCSDDIKIEEHMLQYETSSPFPLITKQEVETEIEKELDEHNLQVHHGRETRFKSMNMVGASTEIVHAKHYRITKTSKLLPNIGKESTSKNVCEKNLSDRPQEAAASR</sequence>
<feature type="compositionally biased region" description="Polar residues" evidence="1">
    <location>
        <begin position="134"/>
        <end position="143"/>
    </location>
</feature>
<name>A0ABM5K6N3_DIAVI</name>